<keyword evidence="2" id="KW-1185">Reference proteome</keyword>
<protein>
    <submittedName>
        <fullName evidence="1">Uncharacterized protein</fullName>
    </submittedName>
</protein>
<organism evidence="1 2">
    <name type="scientific">Marinomonas arctica</name>
    <dbReference type="NCBI Taxonomy" id="383750"/>
    <lineage>
        <taxon>Bacteria</taxon>
        <taxon>Pseudomonadati</taxon>
        <taxon>Pseudomonadota</taxon>
        <taxon>Gammaproteobacteria</taxon>
        <taxon>Oceanospirillales</taxon>
        <taxon>Oceanospirillaceae</taxon>
        <taxon>Marinomonas</taxon>
    </lineage>
</organism>
<name>A0A7H1J759_9GAMM</name>
<evidence type="ECO:0000313" key="2">
    <source>
        <dbReference type="Proteomes" id="UP000516370"/>
    </source>
</evidence>
<evidence type="ECO:0000313" key="1">
    <source>
        <dbReference type="EMBL" id="QNT06325.1"/>
    </source>
</evidence>
<reference evidence="1 2" key="1">
    <citation type="submission" date="2020-09" db="EMBL/GenBank/DDBJ databases">
        <title>Complete genome sequence of an Arctic sea ice bacterium Marinomonas arctica BSI20414.</title>
        <authorList>
            <person name="Liao L."/>
            <person name="Chen B."/>
        </authorList>
    </citation>
    <scope>NUCLEOTIDE SEQUENCE [LARGE SCALE GENOMIC DNA]</scope>
    <source>
        <strain evidence="1 2">BSI20414</strain>
    </source>
</reference>
<dbReference type="AlphaFoldDB" id="A0A7H1J759"/>
<dbReference type="EMBL" id="CP061081">
    <property type="protein sequence ID" value="QNT06325.1"/>
    <property type="molecule type" value="Genomic_DNA"/>
</dbReference>
<dbReference type="KEGG" id="mard:IBG28_01260"/>
<dbReference type="Proteomes" id="UP000516370">
    <property type="component" value="Chromosome"/>
</dbReference>
<sequence length="127" mass="14530">MSTKSTFIKSLGSLFDLSDRKGSHFESLGKYNTFDIEYEQHALNVSEAWKETSDLMGEAYFTLNPIQGKSFYLAKAKALSKNTVSYFNLSENFSLDAIEEQLLEDSLVDNCVHLKKSVKTTHFRTRR</sequence>
<accession>A0A7H1J759</accession>
<gene>
    <name evidence="1" type="ORF">IBG28_01260</name>
</gene>
<proteinExistence type="predicted"/>
<dbReference type="RefSeq" id="WP_111607487.1">
    <property type="nucleotide sequence ID" value="NZ_BMLJ01000008.1"/>
</dbReference>